<reference evidence="2 3" key="1">
    <citation type="submission" date="2018-06" db="EMBL/GenBank/DDBJ databases">
        <title>Thermoflavimicrobium daqus sp. nov., a thermophilic microbe isolated from Moutai-flavour Daqu.</title>
        <authorList>
            <person name="Wang X."/>
            <person name="Zhou H."/>
        </authorList>
    </citation>
    <scope>NUCLEOTIDE SEQUENCE [LARGE SCALE GENOMIC DNA]</scope>
    <source>
        <strain evidence="2 3">FBKL4.011</strain>
    </source>
</reference>
<dbReference type="Pfam" id="PF05504">
    <property type="entry name" value="Spore_GerAC"/>
    <property type="match status" value="1"/>
</dbReference>
<organism evidence="2 3">
    <name type="scientific">Thermoflavimicrobium daqui</name>
    <dbReference type="NCBI Taxonomy" id="2137476"/>
    <lineage>
        <taxon>Bacteria</taxon>
        <taxon>Bacillati</taxon>
        <taxon>Bacillota</taxon>
        <taxon>Bacilli</taxon>
        <taxon>Bacillales</taxon>
        <taxon>Thermoactinomycetaceae</taxon>
        <taxon>Thermoflavimicrobium</taxon>
    </lineage>
</organism>
<keyword evidence="3" id="KW-1185">Reference proteome</keyword>
<dbReference type="InterPro" id="IPR038501">
    <property type="entry name" value="Spore_GerAC_C_sf"/>
</dbReference>
<evidence type="ECO:0000259" key="1">
    <source>
        <dbReference type="Pfam" id="PF05504"/>
    </source>
</evidence>
<accession>A0A364K993</accession>
<dbReference type="EMBL" id="QJKK01000001">
    <property type="protein sequence ID" value="RAL26863.1"/>
    <property type="molecule type" value="Genomic_DNA"/>
</dbReference>
<dbReference type="Gene3D" id="3.30.300.210">
    <property type="entry name" value="Nutrient germinant receptor protein C, domain 3"/>
    <property type="match status" value="1"/>
</dbReference>
<reference evidence="2 3" key="2">
    <citation type="submission" date="2018-06" db="EMBL/GenBank/DDBJ databases">
        <authorList>
            <person name="Zhirakovskaya E."/>
        </authorList>
    </citation>
    <scope>NUCLEOTIDE SEQUENCE [LARGE SCALE GENOMIC DNA]</scope>
    <source>
        <strain evidence="2 3">FBKL4.011</strain>
    </source>
</reference>
<proteinExistence type="predicted"/>
<dbReference type="RefSeq" id="WP_113657468.1">
    <property type="nucleotide sequence ID" value="NZ_KZ845663.1"/>
</dbReference>
<dbReference type="OrthoDB" id="2569624at2"/>
<dbReference type="InterPro" id="IPR046953">
    <property type="entry name" value="Spore_GerAC-like_C"/>
</dbReference>
<evidence type="ECO:0000313" key="3">
    <source>
        <dbReference type="Proteomes" id="UP000251213"/>
    </source>
</evidence>
<evidence type="ECO:0000313" key="2">
    <source>
        <dbReference type="EMBL" id="RAL26863.1"/>
    </source>
</evidence>
<dbReference type="Proteomes" id="UP000251213">
    <property type="component" value="Unassembled WGS sequence"/>
</dbReference>
<gene>
    <name evidence="2" type="ORF">DL897_02100</name>
</gene>
<name>A0A364K993_9BACL</name>
<sequence length="105" mass="12063">MSNDLTTNLLMNIKRIKQEIGHNADVKFHKFKLDQIDIQSLIVDVDIEAEGTFEADWLVLGNTFKNNLLRRVEKATQREILRIVNLALSKTQKVYRVDVAGLVIN</sequence>
<dbReference type="AlphaFoldDB" id="A0A364K993"/>
<protein>
    <recommendedName>
        <fullName evidence="1">Spore germination GerAC-like C-terminal domain-containing protein</fullName>
    </recommendedName>
</protein>
<comment type="caution">
    <text evidence="2">The sequence shown here is derived from an EMBL/GenBank/DDBJ whole genome shotgun (WGS) entry which is preliminary data.</text>
</comment>
<feature type="domain" description="Spore germination GerAC-like C-terminal" evidence="1">
    <location>
        <begin position="37"/>
        <end position="102"/>
    </location>
</feature>